<dbReference type="SUPFAM" id="SSF48452">
    <property type="entry name" value="TPR-like"/>
    <property type="match status" value="1"/>
</dbReference>
<comment type="caution">
    <text evidence="3">The sequence shown here is derived from an EMBL/GenBank/DDBJ whole genome shotgun (WGS) entry which is preliminary data.</text>
</comment>
<feature type="repeat" description="TPR" evidence="1">
    <location>
        <begin position="116"/>
        <end position="149"/>
    </location>
</feature>
<dbReference type="PANTHER" id="PTHR44809:SF1">
    <property type="entry name" value="PROTEIN O-MANNOSYL-TRANSFERASE TMTC1"/>
    <property type="match status" value="1"/>
</dbReference>
<protein>
    <submittedName>
        <fullName evidence="3">Putative TPR repeat methyltransferase</fullName>
    </submittedName>
</protein>
<keyword evidence="3" id="KW-0808">Transferase</keyword>
<dbReference type="GO" id="GO:0008757">
    <property type="term" value="F:S-adenosylmethionine-dependent methyltransferase activity"/>
    <property type="evidence" value="ECO:0007669"/>
    <property type="project" value="InterPro"/>
</dbReference>
<dbReference type="InterPro" id="IPR052943">
    <property type="entry name" value="TMTC_O-mannosyl-trnsfr"/>
</dbReference>
<evidence type="ECO:0000256" key="1">
    <source>
        <dbReference type="PROSITE-ProRule" id="PRU00339"/>
    </source>
</evidence>
<keyword evidence="3" id="KW-0489">Methyltransferase</keyword>
<dbReference type="CDD" id="cd02440">
    <property type="entry name" value="AdoMet_MTases"/>
    <property type="match status" value="1"/>
</dbReference>
<organism evidence="3 4">
    <name type="scientific">Plasticicumulans lactativorans</name>
    <dbReference type="NCBI Taxonomy" id="1133106"/>
    <lineage>
        <taxon>Bacteria</taxon>
        <taxon>Pseudomonadati</taxon>
        <taxon>Pseudomonadota</taxon>
        <taxon>Gammaproteobacteria</taxon>
        <taxon>Candidatus Competibacteraceae</taxon>
        <taxon>Plasticicumulans</taxon>
    </lineage>
</organism>
<dbReference type="PANTHER" id="PTHR44809">
    <property type="match status" value="1"/>
</dbReference>
<keyword evidence="4" id="KW-1185">Reference proteome</keyword>
<dbReference type="InterPro" id="IPR019734">
    <property type="entry name" value="TPR_rpt"/>
</dbReference>
<dbReference type="GO" id="GO:0032259">
    <property type="term" value="P:methylation"/>
    <property type="evidence" value="ECO:0007669"/>
    <property type="project" value="UniProtKB-KW"/>
</dbReference>
<reference evidence="3 4" key="1">
    <citation type="submission" date="2019-03" db="EMBL/GenBank/DDBJ databases">
        <title>Genomic Encyclopedia of Type Strains, Phase IV (KMG-IV): sequencing the most valuable type-strain genomes for metagenomic binning, comparative biology and taxonomic classification.</title>
        <authorList>
            <person name="Goeker M."/>
        </authorList>
    </citation>
    <scope>NUCLEOTIDE SEQUENCE [LARGE SCALE GENOMIC DNA]</scope>
    <source>
        <strain evidence="3 4">DSM 25287</strain>
    </source>
</reference>
<sequence>MPVDEDEVERRLTPAQALELAVGWQRAGELDAAESIYRQVLAQCPGHVDALHFLGLLRFQRGDGDGALAVLRAAARLAPGHADLRSNLGNVLQALGQPEAAESEYRAALDAAPEHVAAWNNLGVVLRAQGREREAVAAYRRALELEARSADDHYNLASLLERSREWDAALAEYRRALALEPRHLGTLRALGHVLSKLERFTEAAQAYAAWLEREPGHPLAQARLAACGGAPAPARCDDAYVRGLFDSYAEHFDAHLCGRLGYDVPKRLAEALGGVLGAPQAALEVLDAGCGTGLCGPLLKPWARRLVGVDLSGGMLEKARARGVYDELEQAELTAFLGAAQAGAYDVIASADTLCYFGELGAVTRAARGALRPGGWFGFTVERTDEALAGGYRINPHGRYSHAADYVRAVLCDAGFEAAELTPTVLRVERGRPVAGWLVRARVPGAV</sequence>
<dbReference type="EMBL" id="SLWY01000024">
    <property type="protein sequence ID" value="TCO78095.1"/>
    <property type="molecule type" value="Genomic_DNA"/>
</dbReference>
<feature type="repeat" description="TPR" evidence="1">
    <location>
        <begin position="150"/>
        <end position="183"/>
    </location>
</feature>
<dbReference type="SMART" id="SM00028">
    <property type="entry name" value="TPR"/>
    <property type="match status" value="6"/>
</dbReference>
<evidence type="ECO:0000259" key="2">
    <source>
        <dbReference type="Pfam" id="PF08241"/>
    </source>
</evidence>
<name>A0A4R2LFQ3_9GAMM</name>
<dbReference type="InterPro" id="IPR013216">
    <property type="entry name" value="Methyltransf_11"/>
</dbReference>
<dbReference type="InterPro" id="IPR029063">
    <property type="entry name" value="SAM-dependent_MTases_sf"/>
</dbReference>
<feature type="repeat" description="TPR" evidence="1">
    <location>
        <begin position="82"/>
        <end position="115"/>
    </location>
</feature>
<dbReference type="OrthoDB" id="9809392at2"/>
<dbReference type="Gene3D" id="3.40.50.150">
    <property type="entry name" value="Vaccinia Virus protein VP39"/>
    <property type="match status" value="1"/>
</dbReference>
<accession>A0A4R2LFQ3</accession>
<dbReference type="PROSITE" id="PS50005">
    <property type="entry name" value="TPR"/>
    <property type="match status" value="3"/>
</dbReference>
<evidence type="ECO:0000313" key="3">
    <source>
        <dbReference type="EMBL" id="TCO78095.1"/>
    </source>
</evidence>
<proteinExistence type="predicted"/>
<dbReference type="AlphaFoldDB" id="A0A4R2LFQ3"/>
<dbReference type="Pfam" id="PF08241">
    <property type="entry name" value="Methyltransf_11"/>
    <property type="match status" value="1"/>
</dbReference>
<dbReference type="Gene3D" id="1.25.40.10">
    <property type="entry name" value="Tetratricopeptide repeat domain"/>
    <property type="match status" value="3"/>
</dbReference>
<evidence type="ECO:0000313" key="4">
    <source>
        <dbReference type="Proteomes" id="UP000295765"/>
    </source>
</evidence>
<dbReference type="RefSeq" id="WP_132545247.1">
    <property type="nucleotide sequence ID" value="NZ_SLWY01000024.1"/>
</dbReference>
<dbReference type="Pfam" id="PF13432">
    <property type="entry name" value="TPR_16"/>
    <property type="match status" value="3"/>
</dbReference>
<feature type="domain" description="Methyltransferase type 11" evidence="2">
    <location>
        <begin position="286"/>
        <end position="377"/>
    </location>
</feature>
<gene>
    <name evidence="3" type="ORF">EV699_12412</name>
</gene>
<dbReference type="InterPro" id="IPR011990">
    <property type="entry name" value="TPR-like_helical_dom_sf"/>
</dbReference>
<dbReference type="SUPFAM" id="SSF53335">
    <property type="entry name" value="S-adenosyl-L-methionine-dependent methyltransferases"/>
    <property type="match status" value="1"/>
</dbReference>
<dbReference type="Proteomes" id="UP000295765">
    <property type="component" value="Unassembled WGS sequence"/>
</dbReference>
<keyword evidence="1" id="KW-0802">TPR repeat</keyword>